<keyword evidence="3" id="KW-1185">Reference proteome</keyword>
<sequence>MPVITDEPPALPPAQLELDHIFVFVTLQDSETKPKEATLLEQAGLQESYRRAHPGQGTTNICYCFDNCYLELLWLTNEQEARSPLIARTALAERAHWKTNGASPFGLALRRTVQHPFPLATWDYLPPYLPPGMTIPVSLSSQDPLHPFIFQSPGGKRPDQWENSNRQNFSDLDLIELQLPQDEGFSEDLEKLRQISLIPAITYRNTSPGMQLSIKDLTGRITHHLQLPSCRITPAPAS</sequence>
<protein>
    <submittedName>
        <fullName evidence="2">VOC family protein</fullName>
    </submittedName>
</protein>
<dbReference type="Pfam" id="PF13468">
    <property type="entry name" value="Glyoxalase_3"/>
    <property type="match status" value="1"/>
</dbReference>
<evidence type="ECO:0000313" key="3">
    <source>
        <dbReference type="Proteomes" id="UP001069802"/>
    </source>
</evidence>
<accession>A0ABT4LQL2</accession>
<dbReference type="Proteomes" id="UP001069802">
    <property type="component" value="Unassembled WGS sequence"/>
</dbReference>
<gene>
    <name evidence="2" type="ORF">O4H49_15645</name>
</gene>
<comment type="caution">
    <text evidence="2">The sequence shown here is derived from an EMBL/GenBank/DDBJ whole genome shotgun (WGS) entry which is preliminary data.</text>
</comment>
<proteinExistence type="predicted"/>
<feature type="domain" description="Glyoxalase-like" evidence="1">
    <location>
        <begin position="18"/>
        <end position="92"/>
    </location>
</feature>
<dbReference type="Gene3D" id="3.10.180.10">
    <property type="entry name" value="2,3-Dihydroxybiphenyl 1,2-Dioxygenase, domain 1"/>
    <property type="match status" value="1"/>
</dbReference>
<dbReference type="InterPro" id="IPR029068">
    <property type="entry name" value="Glyas_Bleomycin-R_OHBP_Dase"/>
</dbReference>
<dbReference type="InterPro" id="IPR025870">
    <property type="entry name" value="Glyoxalase-like_dom"/>
</dbReference>
<name>A0ABT4LQL2_9PROT</name>
<dbReference type="RefSeq" id="WP_269424372.1">
    <property type="nucleotide sequence ID" value="NZ_JAPWGY010000006.1"/>
</dbReference>
<dbReference type="EMBL" id="JAPWGY010000006">
    <property type="protein sequence ID" value="MCZ4282222.1"/>
    <property type="molecule type" value="Genomic_DNA"/>
</dbReference>
<organism evidence="2 3">
    <name type="scientific">Kiloniella laminariae</name>
    <dbReference type="NCBI Taxonomy" id="454162"/>
    <lineage>
        <taxon>Bacteria</taxon>
        <taxon>Pseudomonadati</taxon>
        <taxon>Pseudomonadota</taxon>
        <taxon>Alphaproteobacteria</taxon>
        <taxon>Rhodospirillales</taxon>
        <taxon>Kiloniellaceae</taxon>
        <taxon>Kiloniella</taxon>
    </lineage>
</organism>
<reference evidence="2" key="1">
    <citation type="submission" date="2022-12" db="EMBL/GenBank/DDBJ databases">
        <title>Bacterial isolates from different developmental stages of Nematostella vectensis.</title>
        <authorList>
            <person name="Fraune S."/>
        </authorList>
    </citation>
    <scope>NUCLEOTIDE SEQUENCE</scope>
    <source>
        <strain evidence="2">G21630-S1</strain>
    </source>
</reference>
<evidence type="ECO:0000259" key="1">
    <source>
        <dbReference type="Pfam" id="PF13468"/>
    </source>
</evidence>
<evidence type="ECO:0000313" key="2">
    <source>
        <dbReference type="EMBL" id="MCZ4282222.1"/>
    </source>
</evidence>